<dbReference type="GO" id="GO:0005634">
    <property type="term" value="C:nucleus"/>
    <property type="evidence" value="ECO:0007669"/>
    <property type="project" value="UniProtKB-SubCell"/>
</dbReference>
<evidence type="ECO:0000256" key="6">
    <source>
        <dbReference type="PROSITE-ProRule" id="PRU00089"/>
    </source>
</evidence>
<dbReference type="GO" id="GO:0009653">
    <property type="term" value="P:anatomical structure morphogenesis"/>
    <property type="evidence" value="ECO:0007669"/>
    <property type="project" value="TreeGrafter"/>
</dbReference>
<dbReference type="PROSITE" id="PS00658">
    <property type="entry name" value="FORK_HEAD_2"/>
    <property type="match status" value="1"/>
</dbReference>
<evidence type="ECO:0000313" key="9">
    <source>
        <dbReference type="EMBL" id="KAG8551148.1"/>
    </source>
</evidence>
<keyword evidence="10" id="KW-1185">Reference proteome</keyword>
<dbReference type="PROSITE" id="PS00657">
    <property type="entry name" value="FORK_HEAD_1"/>
    <property type="match status" value="1"/>
</dbReference>
<protein>
    <recommendedName>
        <fullName evidence="8">Fork-head domain-containing protein</fullName>
    </recommendedName>
</protein>
<reference evidence="9" key="1">
    <citation type="thesis" date="2020" institute="ProQuest LLC" country="789 East Eisenhower Parkway, Ann Arbor, MI, USA">
        <title>Comparative Genomics and Chromosome Evolution.</title>
        <authorList>
            <person name="Mudd A.B."/>
        </authorList>
    </citation>
    <scope>NUCLEOTIDE SEQUENCE</scope>
    <source>
        <strain evidence="9">237g6f4</strain>
        <tissue evidence="9">Blood</tissue>
    </source>
</reference>
<dbReference type="InterPro" id="IPR001766">
    <property type="entry name" value="Fork_head_dom"/>
</dbReference>
<feature type="DNA-binding region" description="Fork-head" evidence="6">
    <location>
        <begin position="119"/>
        <end position="213"/>
    </location>
</feature>
<dbReference type="Proteomes" id="UP000824782">
    <property type="component" value="Unassembled WGS sequence"/>
</dbReference>
<dbReference type="PRINTS" id="PR00053">
    <property type="entry name" value="FORKHEAD"/>
</dbReference>
<evidence type="ECO:0000313" key="10">
    <source>
        <dbReference type="Proteomes" id="UP000824782"/>
    </source>
</evidence>
<sequence>MNAFGQYTSSCQPGYPYAQELVDMAVYGGDNFNLYQQNLHQASPGYGITDYQGPNTNPYWWFASSPINQSPYIHGNGSRYLQASYPNGQSQAVPPSGHGASDLQWLTYANHEELLKTSRPPYSYSALIAMALQHAPEKKLTLSQIYTYVVDNFPFYKTSKTGWQNSIRHNLSLNECFRKVAREDDDPGKGNYWTLDPNCQKMFENGNFRRKRKTKADNNPDRGSERSQKLDEKSKGKSVGSGSLVGSPEHKMKKSCPKLETSLDTSPCFTSLTSGMSTVMNNGAYTEDFPPSKRHFPGFSQCFDSSSQPEPMAQANPRCYPTKQSSLCPSLIDPLHASRLLYNREAEG</sequence>
<dbReference type="InterPro" id="IPR036390">
    <property type="entry name" value="WH_DNA-bd_sf"/>
</dbReference>
<dbReference type="InterPro" id="IPR018122">
    <property type="entry name" value="TF_fork_head_CS_1"/>
</dbReference>
<dbReference type="GO" id="GO:0000978">
    <property type="term" value="F:RNA polymerase II cis-regulatory region sequence-specific DNA binding"/>
    <property type="evidence" value="ECO:0007669"/>
    <property type="project" value="TreeGrafter"/>
</dbReference>
<feature type="region of interest" description="Disordered" evidence="7">
    <location>
        <begin position="204"/>
        <end position="260"/>
    </location>
</feature>
<feature type="domain" description="Fork-head" evidence="8">
    <location>
        <begin position="119"/>
        <end position="213"/>
    </location>
</feature>
<comment type="subcellular location">
    <subcellularLocation>
        <location evidence="1 6">Nucleus</location>
    </subcellularLocation>
</comment>
<dbReference type="InterPro" id="IPR050211">
    <property type="entry name" value="FOX_domain-containing"/>
</dbReference>
<keyword evidence="4" id="KW-0804">Transcription</keyword>
<evidence type="ECO:0000259" key="8">
    <source>
        <dbReference type="PROSITE" id="PS50039"/>
    </source>
</evidence>
<keyword evidence="3 6" id="KW-0238">DNA-binding</keyword>
<evidence type="ECO:0000256" key="4">
    <source>
        <dbReference type="ARBA" id="ARBA00023163"/>
    </source>
</evidence>
<organism evidence="9 10">
    <name type="scientific">Engystomops pustulosus</name>
    <name type="common">Tungara frog</name>
    <name type="synonym">Physalaemus pustulosus</name>
    <dbReference type="NCBI Taxonomy" id="76066"/>
    <lineage>
        <taxon>Eukaryota</taxon>
        <taxon>Metazoa</taxon>
        <taxon>Chordata</taxon>
        <taxon>Craniata</taxon>
        <taxon>Vertebrata</taxon>
        <taxon>Euteleostomi</taxon>
        <taxon>Amphibia</taxon>
        <taxon>Batrachia</taxon>
        <taxon>Anura</taxon>
        <taxon>Neobatrachia</taxon>
        <taxon>Hyloidea</taxon>
        <taxon>Leptodactylidae</taxon>
        <taxon>Leiuperinae</taxon>
        <taxon>Engystomops</taxon>
    </lineage>
</organism>
<dbReference type="GO" id="GO:0030154">
    <property type="term" value="P:cell differentiation"/>
    <property type="evidence" value="ECO:0007669"/>
    <property type="project" value="TreeGrafter"/>
</dbReference>
<dbReference type="EMBL" id="WNYA01000011">
    <property type="protein sequence ID" value="KAG8551148.1"/>
    <property type="molecule type" value="Genomic_DNA"/>
</dbReference>
<feature type="compositionally biased region" description="Low complexity" evidence="7">
    <location>
        <begin position="237"/>
        <end position="247"/>
    </location>
</feature>
<proteinExistence type="predicted"/>
<dbReference type="AlphaFoldDB" id="A0AAV6ZSW8"/>
<dbReference type="InterPro" id="IPR036388">
    <property type="entry name" value="WH-like_DNA-bd_sf"/>
</dbReference>
<evidence type="ECO:0000256" key="1">
    <source>
        <dbReference type="ARBA" id="ARBA00004123"/>
    </source>
</evidence>
<dbReference type="SUPFAM" id="SSF46785">
    <property type="entry name" value="Winged helix' DNA-binding domain"/>
    <property type="match status" value="1"/>
</dbReference>
<name>A0AAV6ZSW8_ENGPU</name>
<dbReference type="PROSITE" id="PS50039">
    <property type="entry name" value="FORK_HEAD_3"/>
    <property type="match status" value="1"/>
</dbReference>
<evidence type="ECO:0000256" key="3">
    <source>
        <dbReference type="ARBA" id="ARBA00023125"/>
    </source>
</evidence>
<dbReference type="Pfam" id="PF00250">
    <property type="entry name" value="Forkhead"/>
    <property type="match status" value="1"/>
</dbReference>
<keyword evidence="2" id="KW-0805">Transcription regulation</keyword>
<accession>A0AAV6ZSW8</accession>
<dbReference type="PANTHER" id="PTHR11829:SF384">
    <property type="entry name" value="FORK-HEAD DOMAIN-CONTAINING PROTEIN"/>
    <property type="match status" value="1"/>
</dbReference>
<gene>
    <name evidence="9" type="ORF">GDO81_003984</name>
</gene>
<dbReference type="GO" id="GO:0000981">
    <property type="term" value="F:DNA-binding transcription factor activity, RNA polymerase II-specific"/>
    <property type="evidence" value="ECO:0007669"/>
    <property type="project" value="TreeGrafter"/>
</dbReference>
<dbReference type="PANTHER" id="PTHR11829">
    <property type="entry name" value="FORKHEAD BOX PROTEIN"/>
    <property type="match status" value="1"/>
</dbReference>
<dbReference type="Gene3D" id="1.10.10.10">
    <property type="entry name" value="Winged helix-like DNA-binding domain superfamily/Winged helix DNA-binding domain"/>
    <property type="match status" value="1"/>
</dbReference>
<keyword evidence="5 6" id="KW-0539">Nucleus</keyword>
<dbReference type="InterPro" id="IPR030456">
    <property type="entry name" value="TF_fork_head_CS_2"/>
</dbReference>
<feature type="compositionally biased region" description="Basic and acidic residues" evidence="7">
    <location>
        <begin position="215"/>
        <end position="235"/>
    </location>
</feature>
<dbReference type="FunFam" id="1.10.10.10:FF:000016">
    <property type="entry name" value="Forkhead box protein I1"/>
    <property type="match status" value="1"/>
</dbReference>
<dbReference type="SMART" id="SM00339">
    <property type="entry name" value="FH"/>
    <property type="match status" value="1"/>
</dbReference>
<evidence type="ECO:0000256" key="5">
    <source>
        <dbReference type="ARBA" id="ARBA00023242"/>
    </source>
</evidence>
<evidence type="ECO:0000256" key="7">
    <source>
        <dbReference type="SAM" id="MobiDB-lite"/>
    </source>
</evidence>
<evidence type="ECO:0000256" key="2">
    <source>
        <dbReference type="ARBA" id="ARBA00023015"/>
    </source>
</evidence>
<comment type="caution">
    <text evidence="9">The sequence shown here is derived from an EMBL/GenBank/DDBJ whole genome shotgun (WGS) entry which is preliminary data.</text>
</comment>